<accession>A0A5P3VRX2</accession>
<dbReference type="Proteomes" id="UP000325743">
    <property type="component" value="Plasmid unnamed1"/>
</dbReference>
<proteinExistence type="predicted"/>
<keyword evidence="1" id="KW-1133">Transmembrane helix</keyword>
<reference evidence="2 3" key="1">
    <citation type="submission" date="2018-09" db="EMBL/GenBank/DDBJ databases">
        <title>Complete genome sequence of Cupriavidus oxalaticus T2, a bacterium capable of phenol tolerance and degradation.</title>
        <authorList>
            <person name="Yan J."/>
        </authorList>
    </citation>
    <scope>NUCLEOTIDE SEQUENCE [LARGE SCALE GENOMIC DNA]</scope>
    <source>
        <strain evidence="2 3">T2</strain>
        <plasmid evidence="2 3">unnamed1</plasmid>
    </source>
</reference>
<keyword evidence="2" id="KW-0614">Plasmid</keyword>
<dbReference type="RefSeq" id="WP_151073232.1">
    <property type="nucleotide sequence ID" value="NZ_CP032520.1"/>
</dbReference>
<name>A0A5P3VRX2_9BURK</name>
<evidence type="ECO:0000313" key="2">
    <source>
        <dbReference type="EMBL" id="QEZ49000.1"/>
    </source>
</evidence>
<protein>
    <submittedName>
        <fullName evidence="2">Uncharacterized protein</fullName>
    </submittedName>
</protein>
<dbReference type="EMBL" id="CP032520">
    <property type="protein sequence ID" value="QEZ49000.1"/>
    <property type="molecule type" value="Genomic_DNA"/>
</dbReference>
<feature type="transmembrane region" description="Helical" evidence="1">
    <location>
        <begin position="517"/>
        <end position="537"/>
    </location>
</feature>
<keyword evidence="1" id="KW-0472">Membrane</keyword>
<geneLocation type="plasmid" evidence="2">
    <name>unnamed1</name>
</geneLocation>
<feature type="transmembrane region" description="Helical" evidence="1">
    <location>
        <begin position="482"/>
        <end position="505"/>
    </location>
</feature>
<gene>
    <name evidence="2" type="ORF">D2917_32645</name>
</gene>
<sequence length="554" mass="60814">MGLFGKVTAFGNGLKDKVVAAAEEAELATKLGSLKDKAVDKAGGLAETGRERAGKLVDAAKDKLEEVNFEALKRRETYTGKFAEYRDLTAERISGFYRSTFEVDKTTSEMIDGIRGRLPSRPKDIDDIFEQCRREAFQRAISAFCLAPIMSGLDQKLEDRYANLSVDYKTFSDKENGGVNVRDAQGYADKKDEIKFAKDHFILLQNGYNGEEWFDPRNKGEASFTPHSSGADSVGMYDIEHVISAKEIYNDWLLRLGTNNDEIVDAINFNDNLIFASRPLNQSKGAQDLKAYLAANGVRDADDPNLVHIDVNGKDLVVNEAEALEKYEKAHKKFDEMRFAAAKEIGLTVASAGARMAAQQVVGLIVMETIDIFVDEIKDIVKNGKFVDENGLLANIQQRKQNISEKLTQRFEERQIWARAKAAGIEGGVAGALSAIPQILISLIIKMPAFVLTIIRECTLSVVRSVRVLLSDDENKFDSIRVVMLGTASAVLGAYVGNVISKAIAPVPMLNLFNGQVTSVLSGVVVTAVPLGAIYVFDQNKAKFTFAVLGRNAA</sequence>
<organism evidence="2 3">
    <name type="scientific">Cupriavidus oxalaticus</name>
    <dbReference type="NCBI Taxonomy" id="96344"/>
    <lineage>
        <taxon>Bacteria</taxon>
        <taxon>Pseudomonadati</taxon>
        <taxon>Pseudomonadota</taxon>
        <taxon>Betaproteobacteria</taxon>
        <taxon>Burkholderiales</taxon>
        <taxon>Burkholderiaceae</taxon>
        <taxon>Cupriavidus</taxon>
    </lineage>
</organism>
<dbReference type="AlphaFoldDB" id="A0A5P3VRX2"/>
<evidence type="ECO:0000313" key="3">
    <source>
        <dbReference type="Proteomes" id="UP000325743"/>
    </source>
</evidence>
<evidence type="ECO:0000256" key="1">
    <source>
        <dbReference type="SAM" id="Phobius"/>
    </source>
</evidence>
<keyword evidence="1" id="KW-0812">Transmembrane</keyword>